<proteinExistence type="inferred from homology"/>
<dbReference type="Proteomes" id="UP000613580">
    <property type="component" value="Unassembled WGS sequence"/>
</dbReference>
<evidence type="ECO:0000256" key="2">
    <source>
        <dbReference type="ARBA" id="ARBA00023002"/>
    </source>
</evidence>
<dbReference type="EMBL" id="JACAZE010000026">
    <property type="protein sequence ID" value="KAF7290388.1"/>
    <property type="molecule type" value="Genomic_DNA"/>
</dbReference>
<evidence type="ECO:0000256" key="1">
    <source>
        <dbReference type="ARBA" id="ARBA00006484"/>
    </source>
</evidence>
<comment type="caution">
    <text evidence="4">The sequence shown here is derived from an EMBL/GenBank/DDBJ whole genome shotgun (WGS) entry which is preliminary data.</text>
</comment>
<dbReference type="GO" id="GO:0016020">
    <property type="term" value="C:membrane"/>
    <property type="evidence" value="ECO:0007669"/>
    <property type="project" value="TreeGrafter"/>
</dbReference>
<keyword evidence="3" id="KW-1133">Transmembrane helix</keyword>
<dbReference type="InterPro" id="IPR036291">
    <property type="entry name" value="NAD(P)-bd_dom_sf"/>
</dbReference>
<dbReference type="AlphaFoldDB" id="A0A8H6VUC8"/>
<dbReference type="OrthoDB" id="37659at2759"/>
<dbReference type="SUPFAM" id="SSF51735">
    <property type="entry name" value="NAD(P)-binding Rossmann-fold domains"/>
    <property type="match status" value="1"/>
</dbReference>
<evidence type="ECO:0000256" key="3">
    <source>
        <dbReference type="SAM" id="Phobius"/>
    </source>
</evidence>
<name>A0A8H6VUC8_MYCCL</name>
<organism evidence="4 5">
    <name type="scientific">Mycena chlorophos</name>
    <name type="common">Agaric fungus</name>
    <name type="synonym">Agaricus chlorophos</name>
    <dbReference type="NCBI Taxonomy" id="658473"/>
    <lineage>
        <taxon>Eukaryota</taxon>
        <taxon>Fungi</taxon>
        <taxon>Dikarya</taxon>
        <taxon>Basidiomycota</taxon>
        <taxon>Agaricomycotina</taxon>
        <taxon>Agaricomycetes</taxon>
        <taxon>Agaricomycetidae</taxon>
        <taxon>Agaricales</taxon>
        <taxon>Marasmiineae</taxon>
        <taxon>Mycenaceae</taxon>
        <taxon>Mycena</taxon>
    </lineage>
</organism>
<dbReference type="Pfam" id="PF00106">
    <property type="entry name" value="adh_short"/>
    <property type="match status" value="1"/>
</dbReference>
<dbReference type="InterPro" id="IPR002347">
    <property type="entry name" value="SDR_fam"/>
</dbReference>
<sequence length="323" mass="34970">MATMITNAAILLSTLAIGFRMLSFLRQRRSARLPRARERVLIIGASSGIGRTLAQHYAALGVKGLGIVGRRADKLAEVAKECEERCVAAGTEKTEVLALAGDFAEVADMVRIRDELLAKWDGIDTIIVAAGVSALRPLLDIAQDKPGAEGIQRVVDVASLATRGNYIGPLVAAVTFIPLLESSSPSPSILLVNSLASVIPAPTRSIYASTKAASLKLYQALAIEHPHIAFTQFMPSTVEGDFRASAVDGGTARESDPNKTGLKREDVARRCLDAIDYGEKHVWMPWTMGPSHIVYWLFPRFVESRASKKYHYTPPPRPAIQQG</sequence>
<dbReference type="GO" id="GO:0016491">
    <property type="term" value="F:oxidoreductase activity"/>
    <property type="evidence" value="ECO:0007669"/>
    <property type="project" value="UniProtKB-KW"/>
</dbReference>
<accession>A0A8H6VUC8</accession>
<comment type="similarity">
    <text evidence="1">Belongs to the short-chain dehydrogenases/reductases (SDR) family.</text>
</comment>
<evidence type="ECO:0008006" key="6">
    <source>
        <dbReference type="Google" id="ProtNLM"/>
    </source>
</evidence>
<keyword evidence="3" id="KW-0472">Membrane</keyword>
<keyword evidence="3" id="KW-0812">Transmembrane</keyword>
<keyword evidence="5" id="KW-1185">Reference proteome</keyword>
<feature type="transmembrane region" description="Helical" evidence="3">
    <location>
        <begin position="6"/>
        <end position="25"/>
    </location>
</feature>
<evidence type="ECO:0000313" key="4">
    <source>
        <dbReference type="EMBL" id="KAF7290388.1"/>
    </source>
</evidence>
<evidence type="ECO:0000313" key="5">
    <source>
        <dbReference type="Proteomes" id="UP000613580"/>
    </source>
</evidence>
<reference evidence="4" key="1">
    <citation type="submission" date="2020-05" db="EMBL/GenBank/DDBJ databases">
        <title>Mycena genomes resolve the evolution of fungal bioluminescence.</title>
        <authorList>
            <person name="Tsai I.J."/>
        </authorList>
    </citation>
    <scope>NUCLEOTIDE SEQUENCE</scope>
    <source>
        <strain evidence="4">110903Hualien_Pintung</strain>
    </source>
</reference>
<dbReference type="PRINTS" id="PR00081">
    <property type="entry name" value="GDHRDH"/>
</dbReference>
<protein>
    <recommendedName>
        <fullName evidence="6">NAD(P)-binding protein</fullName>
    </recommendedName>
</protein>
<dbReference type="Gene3D" id="3.40.50.720">
    <property type="entry name" value="NAD(P)-binding Rossmann-like Domain"/>
    <property type="match status" value="1"/>
</dbReference>
<dbReference type="PANTHER" id="PTHR44196">
    <property type="entry name" value="DEHYDROGENASE/REDUCTASE SDR FAMILY MEMBER 7B"/>
    <property type="match status" value="1"/>
</dbReference>
<gene>
    <name evidence="4" type="ORF">HMN09_01296800</name>
</gene>
<keyword evidence="2" id="KW-0560">Oxidoreductase</keyword>
<dbReference type="PANTHER" id="PTHR44196:SF1">
    <property type="entry name" value="DEHYDROGENASE_REDUCTASE SDR FAMILY MEMBER 7B"/>
    <property type="match status" value="1"/>
</dbReference>